<dbReference type="GO" id="GO:0035516">
    <property type="term" value="F:broad specificity oxidative DNA demethylase activity"/>
    <property type="evidence" value="ECO:0007669"/>
    <property type="project" value="TreeGrafter"/>
</dbReference>
<evidence type="ECO:0000256" key="2">
    <source>
        <dbReference type="ARBA" id="ARBA00022964"/>
    </source>
</evidence>
<dbReference type="InterPro" id="IPR027450">
    <property type="entry name" value="AlkB-like"/>
</dbReference>
<keyword evidence="8" id="KW-1185">Reference proteome</keyword>
<dbReference type="PANTHER" id="PTHR16557">
    <property type="entry name" value="ALKYLATED DNA REPAIR PROTEIN ALKB-RELATED"/>
    <property type="match status" value="1"/>
</dbReference>
<reference evidence="9" key="2">
    <citation type="submission" date="2023-11" db="UniProtKB">
        <authorList>
            <consortium name="WormBaseParasite"/>
        </authorList>
    </citation>
    <scope>IDENTIFICATION</scope>
</reference>
<name>A0AA85J9W0_TRIRE</name>
<dbReference type="GO" id="GO:0005737">
    <property type="term" value="C:cytoplasm"/>
    <property type="evidence" value="ECO:0007669"/>
    <property type="project" value="TreeGrafter"/>
</dbReference>
<evidence type="ECO:0000313" key="8">
    <source>
        <dbReference type="Proteomes" id="UP000050795"/>
    </source>
</evidence>
<protein>
    <recommendedName>
        <fullName evidence="7">Fe2OG dioxygenase domain-containing protein</fullName>
    </recommendedName>
</protein>
<dbReference type="Gene3D" id="2.60.120.590">
    <property type="entry name" value="Alpha-ketoglutarate-dependent dioxygenase AlkB-like"/>
    <property type="match status" value="1"/>
</dbReference>
<organism evidence="8 9">
    <name type="scientific">Trichobilharzia regenti</name>
    <name type="common">Nasal bird schistosome</name>
    <dbReference type="NCBI Taxonomy" id="157069"/>
    <lineage>
        <taxon>Eukaryota</taxon>
        <taxon>Metazoa</taxon>
        <taxon>Spiralia</taxon>
        <taxon>Lophotrochozoa</taxon>
        <taxon>Platyhelminthes</taxon>
        <taxon>Trematoda</taxon>
        <taxon>Digenea</taxon>
        <taxon>Strigeidida</taxon>
        <taxon>Schistosomatoidea</taxon>
        <taxon>Schistosomatidae</taxon>
        <taxon>Trichobilharzia</taxon>
    </lineage>
</organism>
<keyword evidence="3" id="KW-0560">Oxidoreductase</keyword>
<feature type="binding site" evidence="5">
    <location>
        <position position="533"/>
    </location>
    <ligand>
        <name>Fe cation</name>
        <dbReference type="ChEBI" id="CHEBI:24875"/>
        <note>catalytic</note>
    </ligand>
</feature>
<evidence type="ECO:0000256" key="4">
    <source>
        <dbReference type="ARBA" id="ARBA00023004"/>
    </source>
</evidence>
<dbReference type="AlphaFoldDB" id="A0AA85J9W0"/>
<dbReference type="Pfam" id="PF13532">
    <property type="entry name" value="2OG-FeII_Oxy_2"/>
    <property type="match status" value="1"/>
</dbReference>
<evidence type="ECO:0000256" key="6">
    <source>
        <dbReference type="SAM" id="MobiDB-lite"/>
    </source>
</evidence>
<evidence type="ECO:0000256" key="5">
    <source>
        <dbReference type="PIRSR" id="PIRSR604574-2"/>
    </source>
</evidence>
<feature type="binding site" evidence="5">
    <location>
        <position position="602"/>
    </location>
    <ligand>
        <name>Fe cation</name>
        <dbReference type="ChEBI" id="CHEBI:24875"/>
        <note>catalytic</note>
    </ligand>
</feature>
<evidence type="ECO:0000256" key="1">
    <source>
        <dbReference type="ARBA" id="ARBA00022723"/>
    </source>
</evidence>
<evidence type="ECO:0000256" key="3">
    <source>
        <dbReference type="ARBA" id="ARBA00023002"/>
    </source>
</evidence>
<dbReference type="GO" id="GO:0035513">
    <property type="term" value="P:oxidative RNA demethylation"/>
    <property type="evidence" value="ECO:0007669"/>
    <property type="project" value="TreeGrafter"/>
</dbReference>
<dbReference type="PROSITE" id="PS51471">
    <property type="entry name" value="FE2OG_OXY"/>
    <property type="match status" value="1"/>
</dbReference>
<feature type="binding site" evidence="5">
    <location>
        <position position="535"/>
    </location>
    <ligand>
        <name>Fe cation</name>
        <dbReference type="ChEBI" id="CHEBI:24875"/>
        <note>catalytic</note>
    </ligand>
</feature>
<keyword evidence="4 5" id="KW-0408">Iron</keyword>
<sequence>MQNNKPIKTINHEQADTLEDISDQLTYYSVPAVKRSIENDQNLYDIAIIPKLQQQQQQRIKLQTNTFESNSRCYSSLCDDAASDSDGLYASVNQPPPSVPPPPLPLPLPPAPPPHHQTAQSTTSSVIVTAPNSSSTLRRDLQNTKVNSNTQRRYEICQSPYYSQLNDDCDVSNENSKNNIKNNNNNSSGKGNPYGELIITTNTTAITPVAMTTKPTTTTGVATTMTVTTLPTDISNMPPSCGDGCAGVNNNFPCECHSGKQQATSQMPGNHGDCCVCSCTTLSSHLYAQVLPRKRSVTDPETMSNYTIYSSNYIQSFVTKTLSKTCVTCMAYSEELNSDLKNIFKFYKLLDYTQDVCMQICVYAESVLKTLCVENPFNDRHHDICTVQHLPNEDFFIFKNFLSENEIDALLLAALTEWCYLPSAENNLSTTADVITNSKKISPSNPWYCKLRWITLGYHYQWSDRVYDESKVGEFPLLLNEITVHVVNFLRLLIETGSISSNNSTRLLEKCQNYKPEASIVNYYRTKTTMGFHSDDAELDKEAPLVSISIGPTALFLLETSKPIDCQHSPVHEFTGSNTIFPVFLQHGDIVIMAGKSRLARHAVPNIFFNDIPNVVLETAQRVSHKICESVVHEKGNDSCLHCQEFLQYAASTRINMNVRQVMPVNE</sequence>
<comment type="cofactor">
    <cofactor evidence="5">
        <name>Fe(2+)</name>
        <dbReference type="ChEBI" id="CHEBI:29033"/>
    </cofactor>
    <text evidence="5">Binds 1 Fe(2+) ion per subunit.</text>
</comment>
<feature type="compositionally biased region" description="Polar residues" evidence="6">
    <location>
        <begin position="117"/>
        <end position="126"/>
    </location>
</feature>
<dbReference type="InterPro" id="IPR005123">
    <property type="entry name" value="Oxoglu/Fe-dep_dioxygenase_dom"/>
</dbReference>
<feature type="compositionally biased region" description="Pro residues" evidence="6">
    <location>
        <begin position="94"/>
        <end position="115"/>
    </location>
</feature>
<dbReference type="GO" id="GO:0005634">
    <property type="term" value="C:nucleus"/>
    <property type="evidence" value="ECO:0007669"/>
    <property type="project" value="TreeGrafter"/>
</dbReference>
<proteinExistence type="predicted"/>
<dbReference type="PANTHER" id="PTHR16557:SF2">
    <property type="entry name" value="NUCLEIC ACID DIOXYGENASE ALKBH1"/>
    <property type="match status" value="1"/>
</dbReference>
<feature type="domain" description="Fe2OG dioxygenase" evidence="7">
    <location>
        <begin position="515"/>
        <end position="663"/>
    </location>
</feature>
<reference evidence="8" key="1">
    <citation type="submission" date="2022-06" db="EMBL/GenBank/DDBJ databases">
        <authorList>
            <person name="Berger JAMES D."/>
            <person name="Berger JAMES D."/>
        </authorList>
    </citation>
    <scope>NUCLEOTIDE SEQUENCE [LARGE SCALE GENOMIC DNA]</scope>
</reference>
<feature type="region of interest" description="Disordered" evidence="6">
    <location>
        <begin position="85"/>
        <end position="126"/>
    </location>
</feature>
<dbReference type="WBParaSite" id="TREG1_134490.1">
    <property type="protein sequence ID" value="TREG1_134490.1"/>
    <property type="gene ID" value="TREG1_134490"/>
</dbReference>
<dbReference type="InterPro" id="IPR037151">
    <property type="entry name" value="AlkB-like_sf"/>
</dbReference>
<accession>A0AA85J9W0</accession>
<dbReference type="InterPro" id="IPR004574">
    <property type="entry name" value="Alkb"/>
</dbReference>
<feature type="region of interest" description="Disordered" evidence="6">
    <location>
        <begin position="168"/>
        <end position="193"/>
    </location>
</feature>
<evidence type="ECO:0000259" key="7">
    <source>
        <dbReference type="PROSITE" id="PS51471"/>
    </source>
</evidence>
<feature type="compositionally biased region" description="Low complexity" evidence="6">
    <location>
        <begin position="172"/>
        <end position="191"/>
    </location>
</feature>
<dbReference type="SUPFAM" id="SSF51197">
    <property type="entry name" value="Clavaminate synthase-like"/>
    <property type="match status" value="1"/>
</dbReference>
<keyword evidence="2" id="KW-0223">Dioxygenase</keyword>
<evidence type="ECO:0000313" key="9">
    <source>
        <dbReference type="WBParaSite" id="TREG1_134490.1"/>
    </source>
</evidence>
<dbReference type="GO" id="GO:0035515">
    <property type="term" value="F:oxidative RNA demethylase activity"/>
    <property type="evidence" value="ECO:0007669"/>
    <property type="project" value="TreeGrafter"/>
</dbReference>
<dbReference type="GO" id="GO:0008198">
    <property type="term" value="F:ferrous iron binding"/>
    <property type="evidence" value="ECO:0007669"/>
    <property type="project" value="TreeGrafter"/>
</dbReference>
<keyword evidence="1 5" id="KW-0479">Metal-binding</keyword>
<dbReference type="Proteomes" id="UP000050795">
    <property type="component" value="Unassembled WGS sequence"/>
</dbReference>